<evidence type="ECO:0000256" key="5">
    <source>
        <dbReference type="ARBA" id="ARBA00007383"/>
    </source>
</evidence>
<evidence type="ECO:0000256" key="9">
    <source>
        <dbReference type="ARBA" id="ARBA00022722"/>
    </source>
</evidence>
<comment type="cofactor">
    <cofactor evidence="2">
        <name>Mg(2+)</name>
        <dbReference type="ChEBI" id="CHEBI:18420"/>
    </cofactor>
</comment>
<dbReference type="SUPFAM" id="SSF53098">
    <property type="entry name" value="Ribonuclease H-like"/>
    <property type="match status" value="1"/>
</dbReference>
<evidence type="ECO:0000259" key="17">
    <source>
        <dbReference type="PROSITE" id="PS51975"/>
    </source>
</evidence>
<sequence length="216" mass="22944">MPDALPSPLPDFTLEIAAQQAGAFRIAGVDEVGRGPLAGPVTAAAVVLRAGHVPQGVNDSKKLTARQRHAAAAEIRACADYAVVHVWPAEIDRLNILRASHLAMCRALAQLHRPADFALIDGHMLPQGLTVSGQAVIRGDARSVSIAAASILAKTARDRLMVDLAQQFPGYGWESNAGYPTQAHRRALVELGVTPYHRRSFAPVHNMLCKATSATG</sequence>
<evidence type="ECO:0000256" key="1">
    <source>
        <dbReference type="ARBA" id="ARBA00000077"/>
    </source>
</evidence>
<dbReference type="GO" id="GO:0032299">
    <property type="term" value="C:ribonuclease H2 complex"/>
    <property type="evidence" value="ECO:0007669"/>
    <property type="project" value="TreeGrafter"/>
</dbReference>
<dbReference type="HAMAP" id="MF_00052_B">
    <property type="entry name" value="RNase_HII_B"/>
    <property type="match status" value="1"/>
</dbReference>
<keyword evidence="10 14" id="KW-0479">Metal-binding</keyword>
<dbReference type="GO" id="GO:0005737">
    <property type="term" value="C:cytoplasm"/>
    <property type="evidence" value="ECO:0007669"/>
    <property type="project" value="UniProtKB-SubCell"/>
</dbReference>
<evidence type="ECO:0000256" key="14">
    <source>
        <dbReference type="HAMAP-Rule" id="MF_00052"/>
    </source>
</evidence>
<dbReference type="GO" id="GO:0030145">
    <property type="term" value="F:manganese ion binding"/>
    <property type="evidence" value="ECO:0007669"/>
    <property type="project" value="UniProtKB-UniRule"/>
</dbReference>
<keyword evidence="19" id="KW-1185">Reference proteome</keyword>
<name>A0A2K9MHS1_9RHOB</name>
<dbReference type="AlphaFoldDB" id="A0A2K9MHS1"/>
<accession>A0A2K9MHS1</accession>
<dbReference type="Gene3D" id="3.30.420.10">
    <property type="entry name" value="Ribonuclease H-like superfamily/Ribonuclease H"/>
    <property type="match status" value="1"/>
</dbReference>
<evidence type="ECO:0000256" key="16">
    <source>
        <dbReference type="RuleBase" id="RU003515"/>
    </source>
</evidence>
<dbReference type="InterPro" id="IPR001352">
    <property type="entry name" value="RNase_HII/HIII"/>
</dbReference>
<feature type="binding site" evidence="14 15">
    <location>
        <position position="30"/>
    </location>
    <ligand>
        <name>a divalent metal cation</name>
        <dbReference type="ChEBI" id="CHEBI:60240"/>
    </ligand>
</feature>
<dbReference type="InterPro" id="IPR036397">
    <property type="entry name" value="RNaseH_sf"/>
</dbReference>
<dbReference type="NCBIfam" id="NF000595">
    <property type="entry name" value="PRK00015.1-3"/>
    <property type="match status" value="1"/>
</dbReference>
<gene>
    <name evidence="14" type="primary">rnhB</name>
    <name evidence="18" type="ORF">CYR75_09985</name>
</gene>
<dbReference type="EMBL" id="CP025583">
    <property type="protein sequence ID" value="AUM74566.1"/>
    <property type="molecule type" value="Genomic_DNA"/>
</dbReference>
<dbReference type="Pfam" id="PF01351">
    <property type="entry name" value="RNase_HII"/>
    <property type="match status" value="1"/>
</dbReference>
<feature type="binding site" evidence="14 15">
    <location>
        <position position="121"/>
    </location>
    <ligand>
        <name>a divalent metal cation</name>
        <dbReference type="ChEBI" id="CHEBI:60240"/>
    </ligand>
</feature>
<dbReference type="KEGG" id="paru:CYR75_09985"/>
<evidence type="ECO:0000313" key="18">
    <source>
        <dbReference type="EMBL" id="AUM74566.1"/>
    </source>
</evidence>
<feature type="binding site" evidence="14 15">
    <location>
        <position position="31"/>
    </location>
    <ligand>
        <name>a divalent metal cation</name>
        <dbReference type="ChEBI" id="CHEBI:60240"/>
    </ligand>
</feature>
<dbReference type="GO" id="GO:0003723">
    <property type="term" value="F:RNA binding"/>
    <property type="evidence" value="ECO:0007669"/>
    <property type="project" value="UniProtKB-UniRule"/>
</dbReference>
<keyword evidence="13 14" id="KW-0464">Manganese</keyword>
<dbReference type="GO" id="GO:0006298">
    <property type="term" value="P:mismatch repair"/>
    <property type="evidence" value="ECO:0007669"/>
    <property type="project" value="TreeGrafter"/>
</dbReference>
<dbReference type="EC" id="3.1.26.4" evidence="6 14"/>
<comment type="similarity">
    <text evidence="5 14 16">Belongs to the RNase HII family.</text>
</comment>
<evidence type="ECO:0000256" key="8">
    <source>
        <dbReference type="ARBA" id="ARBA00022490"/>
    </source>
</evidence>
<keyword evidence="11 14" id="KW-0255">Endonuclease</keyword>
<comment type="catalytic activity">
    <reaction evidence="1 14 15 16">
        <text>Endonucleolytic cleavage to 5'-phosphomonoester.</text>
        <dbReference type="EC" id="3.1.26.4"/>
    </reaction>
</comment>
<organism evidence="18 19">
    <name type="scientific">Paracoccus jeotgali</name>
    <dbReference type="NCBI Taxonomy" id="2065379"/>
    <lineage>
        <taxon>Bacteria</taxon>
        <taxon>Pseudomonadati</taxon>
        <taxon>Pseudomonadota</taxon>
        <taxon>Alphaproteobacteria</taxon>
        <taxon>Rhodobacterales</taxon>
        <taxon>Paracoccaceae</taxon>
        <taxon>Paracoccus</taxon>
    </lineage>
</organism>
<comment type="cofactor">
    <cofactor evidence="14 15">
        <name>Mn(2+)</name>
        <dbReference type="ChEBI" id="CHEBI:29035"/>
    </cofactor>
    <cofactor evidence="14 15">
        <name>Mg(2+)</name>
        <dbReference type="ChEBI" id="CHEBI:18420"/>
    </cofactor>
    <text evidence="14 15">Manganese or magnesium. Binds 1 divalent metal ion per monomer in the absence of substrate. May bind a second metal ion after substrate binding.</text>
</comment>
<dbReference type="PANTHER" id="PTHR10954">
    <property type="entry name" value="RIBONUCLEASE H2 SUBUNIT A"/>
    <property type="match status" value="1"/>
</dbReference>
<evidence type="ECO:0000256" key="15">
    <source>
        <dbReference type="PROSITE-ProRule" id="PRU01319"/>
    </source>
</evidence>
<comment type="function">
    <text evidence="3 14 16">Endonuclease that specifically degrades the RNA of RNA-DNA hybrids.</text>
</comment>
<evidence type="ECO:0000256" key="2">
    <source>
        <dbReference type="ARBA" id="ARBA00001946"/>
    </source>
</evidence>
<dbReference type="OrthoDB" id="9803420at2"/>
<evidence type="ECO:0000256" key="6">
    <source>
        <dbReference type="ARBA" id="ARBA00012180"/>
    </source>
</evidence>
<dbReference type="GO" id="GO:0004523">
    <property type="term" value="F:RNA-DNA hybrid ribonuclease activity"/>
    <property type="evidence" value="ECO:0007669"/>
    <property type="project" value="UniProtKB-UniRule"/>
</dbReference>
<protein>
    <recommendedName>
        <fullName evidence="7 14">Ribonuclease HII</fullName>
        <shortName evidence="14">RNase HII</shortName>
        <ecNumber evidence="6 14">3.1.26.4</ecNumber>
    </recommendedName>
</protein>
<evidence type="ECO:0000256" key="12">
    <source>
        <dbReference type="ARBA" id="ARBA00022801"/>
    </source>
</evidence>
<dbReference type="PANTHER" id="PTHR10954:SF18">
    <property type="entry name" value="RIBONUCLEASE HII"/>
    <property type="match status" value="1"/>
</dbReference>
<reference evidence="19" key="1">
    <citation type="submission" date="2017-12" db="EMBL/GenBank/DDBJ databases">
        <title>Genomic analysis of Paracoccus sp. CBA4604.</title>
        <authorList>
            <person name="Roh S.W."/>
            <person name="Kim J.Y."/>
            <person name="Kim J.S."/>
        </authorList>
    </citation>
    <scope>NUCLEOTIDE SEQUENCE [LARGE SCALE GENOMIC DNA]</scope>
    <source>
        <strain evidence="19">CBA4604</strain>
    </source>
</reference>
<feature type="domain" description="RNase H type-2" evidence="17">
    <location>
        <begin position="24"/>
        <end position="213"/>
    </location>
</feature>
<proteinExistence type="inferred from homology"/>
<evidence type="ECO:0000256" key="7">
    <source>
        <dbReference type="ARBA" id="ARBA00019179"/>
    </source>
</evidence>
<evidence type="ECO:0000313" key="19">
    <source>
        <dbReference type="Proteomes" id="UP000234882"/>
    </source>
</evidence>
<keyword evidence="8 14" id="KW-0963">Cytoplasm</keyword>
<evidence type="ECO:0000256" key="3">
    <source>
        <dbReference type="ARBA" id="ARBA00004065"/>
    </source>
</evidence>
<dbReference type="PROSITE" id="PS51975">
    <property type="entry name" value="RNASE_H_2"/>
    <property type="match status" value="1"/>
</dbReference>
<dbReference type="InterPro" id="IPR012337">
    <property type="entry name" value="RNaseH-like_sf"/>
</dbReference>
<comment type="subcellular location">
    <subcellularLocation>
        <location evidence="4 14">Cytoplasm</location>
    </subcellularLocation>
</comment>
<dbReference type="GO" id="GO:0043137">
    <property type="term" value="P:DNA replication, removal of RNA primer"/>
    <property type="evidence" value="ECO:0007669"/>
    <property type="project" value="TreeGrafter"/>
</dbReference>
<keyword evidence="12 14" id="KW-0378">Hydrolase</keyword>
<dbReference type="Proteomes" id="UP000234882">
    <property type="component" value="Chromosome"/>
</dbReference>
<dbReference type="InterPro" id="IPR022898">
    <property type="entry name" value="RNase_HII"/>
</dbReference>
<keyword evidence="9 14" id="KW-0540">Nuclease</keyword>
<evidence type="ECO:0000256" key="13">
    <source>
        <dbReference type="ARBA" id="ARBA00023211"/>
    </source>
</evidence>
<evidence type="ECO:0000256" key="10">
    <source>
        <dbReference type="ARBA" id="ARBA00022723"/>
    </source>
</evidence>
<dbReference type="CDD" id="cd07182">
    <property type="entry name" value="RNase_HII_bacteria_HII_like"/>
    <property type="match status" value="1"/>
</dbReference>
<dbReference type="RefSeq" id="WP_101499912.1">
    <property type="nucleotide sequence ID" value="NZ_CP025583.1"/>
</dbReference>
<evidence type="ECO:0000256" key="4">
    <source>
        <dbReference type="ARBA" id="ARBA00004496"/>
    </source>
</evidence>
<evidence type="ECO:0000256" key="11">
    <source>
        <dbReference type="ARBA" id="ARBA00022759"/>
    </source>
</evidence>
<dbReference type="InterPro" id="IPR024567">
    <property type="entry name" value="RNase_HII/HIII_dom"/>
</dbReference>